<sequence>MLGLYIDETLTFSEHCMHVLKKCYASLSKIYQLKRMLSFDSKKILIDALIMSVIRYACPVWLNKLSMSNKIKITRLIRNAGKFVMNKLKYDSISDEISNTLEWLMPNYLCMYESILLTYNITFSNCKTLKDYLDFSYLDVTSTRSNNYRIPTYKYNSNYGERTFKYQAVKLWLQLPTNITSQHISSQKHFKKIIMSHILKSQNNDTCHKSYDNFDYNSCIDRAIARACKYVP</sequence>
<reference evidence="1 2" key="1">
    <citation type="submission" date="2024-08" db="EMBL/GenBank/DDBJ databases">
        <authorList>
            <person name="Cucini C."/>
            <person name="Frati F."/>
        </authorList>
    </citation>
    <scope>NUCLEOTIDE SEQUENCE [LARGE SCALE GENOMIC DNA]</scope>
</reference>
<gene>
    <name evidence="1" type="ORF">ODALV1_LOCUS5261</name>
</gene>
<evidence type="ECO:0000313" key="2">
    <source>
        <dbReference type="Proteomes" id="UP001642540"/>
    </source>
</evidence>
<dbReference type="Proteomes" id="UP001642540">
    <property type="component" value="Unassembled WGS sequence"/>
</dbReference>
<accession>A0ABP1PYP3</accession>
<dbReference type="EMBL" id="CAXLJM020000015">
    <property type="protein sequence ID" value="CAL8082607.1"/>
    <property type="molecule type" value="Genomic_DNA"/>
</dbReference>
<organism evidence="1 2">
    <name type="scientific">Orchesella dallaii</name>
    <dbReference type="NCBI Taxonomy" id="48710"/>
    <lineage>
        <taxon>Eukaryota</taxon>
        <taxon>Metazoa</taxon>
        <taxon>Ecdysozoa</taxon>
        <taxon>Arthropoda</taxon>
        <taxon>Hexapoda</taxon>
        <taxon>Collembola</taxon>
        <taxon>Entomobryomorpha</taxon>
        <taxon>Entomobryoidea</taxon>
        <taxon>Orchesellidae</taxon>
        <taxon>Orchesellinae</taxon>
        <taxon>Orchesella</taxon>
    </lineage>
</organism>
<keyword evidence="2" id="KW-1185">Reference proteome</keyword>
<name>A0ABP1PYP3_9HEXA</name>
<protein>
    <submittedName>
        <fullName evidence="1">Uncharacterized protein</fullName>
    </submittedName>
</protein>
<proteinExistence type="predicted"/>
<comment type="caution">
    <text evidence="1">The sequence shown here is derived from an EMBL/GenBank/DDBJ whole genome shotgun (WGS) entry which is preliminary data.</text>
</comment>
<evidence type="ECO:0000313" key="1">
    <source>
        <dbReference type="EMBL" id="CAL8082607.1"/>
    </source>
</evidence>